<dbReference type="Proteomes" id="UP000184267">
    <property type="component" value="Unassembled WGS sequence"/>
</dbReference>
<evidence type="ECO:0000313" key="3">
    <source>
        <dbReference type="Proteomes" id="UP000184267"/>
    </source>
</evidence>
<feature type="region of interest" description="Disordered" evidence="1">
    <location>
        <begin position="1"/>
        <end position="22"/>
    </location>
</feature>
<gene>
    <name evidence="2" type="ORF">TRAPUB_9179</name>
</gene>
<comment type="caution">
    <text evidence="2">The sequence shown here is derived from an EMBL/GenBank/DDBJ whole genome shotgun (WGS) entry which is preliminary data.</text>
</comment>
<dbReference type="AlphaFoldDB" id="A0A1M2W388"/>
<evidence type="ECO:0000256" key="1">
    <source>
        <dbReference type="SAM" id="MobiDB-lite"/>
    </source>
</evidence>
<proteinExistence type="predicted"/>
<protein>
    <submittedName>
        <fullName evidence="2">Uncharacterized protein</fullName>
    </submittedName>
</protein>
<dbReference type="EMBL" id="MNAD01000308">
    <property type="protein sequence ID" value="OJT14318.1"/>
    <property type="molecule type" value="Genomic_DNA"/>
</dbReference>
<sequence>MGDSARVAGTISDQQPTPPPQEMMTHEELRVRSSSFWDLVQAPENEVFGDVGEVFGEFRRITVDDG</sequence>
<keyword evidence="3" id="KW-1185">Reference proteome</keyword>
<name>A0A1M2W388_TRAPU</name>
<feature type="non-terminal residue" evidence="2">
    <location>
        <position position="66"/>
    </location>
</feature>
<organism evidence="2 3">
    <name type="scientific">Trametes pubescens</name>
    <name type="common">White-rot fungus</name>
    <dbReference type="NCBI Taxonomy" id="154538"/>
    <lineage>
        <taxon>Eukaryota</taxon>
        <taxon>Fungi</taxon>
        <taxon>Dikarya</taxon>
        <taxon>Basidiomycota</taxon>
        <taxon>Agaricomycotina</taxon>
        <taxon>Agaricomycetes</taxon>
        <taxon>Polyporales</taxon>
        <taxon>Polyporaceae</taxon>
        <taxon>Trametes</taxon>
    </lineage>
</organism>
<evidence type="ECO:0000313" key="2">
    <source>
        <dbReference type="EMBL" id="OJT14318.1"/>
    </source>
</evidence>
<reference evidence="2 3" key="1">
    <citation type="submission" date="2016-10" db="EMBL/GenBank/DDBJ databases">
        <title>Genome sequence of the basidiomycete white-rot fungus Trametes pubescens.</title>
        <authorList>
            <person name="Makela M.R."/>
            <person name="Granchi Z."/>
            <person name="Peng M."/>
            <person name="De Vries R.P."/>
            <person name="Grigoriev I."/>
            <person name="Riley R."/>
            <person name="Hilden K."/>
        </authorList>
    </citation>
    <scope>NUCLEOTIDE SEQUENCE [LARGE SCALE GENOMIC DNA]</scope>
    <source>
        <strain evidence="2 3">FBCC735</strain>
    </source>
</reference>
<accession>A0A1M2W388</accession>